<dbReference type="AlphaFoldDB" id="A0A1H0X3M2"/>
<accession>A0A1H0X3M2</accession>
<reference evidence="3" key="1">
    <citation type="submission" date="2016-10" db="EMBL/GenBank/DDBJ databases">
        <authorList>
            <person name="Varghese N."/>
            <person name="Submissions S."/>
        </authorList>
    </citation>
    <scope>NUCLEOTIDE SEQUENCE [LARGE SCALE GENOMIC DNA]</scope>
    <source>
        <strain evidence="3">CGMCC 4.6609</strain>
    </source>
</reference>
<feature type="domain" description="AMP-dependent synthetase/ligase" evidence="1">
    <location>
        <begin position="3"/>
        <end position="67"/>
    </location>
</feature>
<evidence type="ECO:0000259" key="1">
    <source>
        <dbReference type="Pfam" id="PF00501"/>
    </source>
</evidence>
<dbReference type="Proteomes" id="UP000199691">
    <property type="component" value="Unassembled WGS sequence"/>
</dbReference>
<keyword evidence="3" id="KW-1185">Reference proteome</keyword>
<evidence type="ECO:0000313" key="3">
    <source>
        <dbReference type="Proteomes" id="UP000199691"/>
    </source>
</evidence>
<protein>
    <submittedName>
        <fullName evidence="2">Long-chain acyl-CoA synthetase</fullName>
    </submittedName>
</protein>
<name>A0A1H0X3M2_9PSEU</name>
<dbReference type="Pfam" id="PF00501">
    <property type="entry name" value="AMP-binding"/>
    <property type="match status" value="1"/>
</dbReference>
<dbReference type="InterPro" id="IPR042099">
    <property type="entry name" value="ANL_N_sf"/>
</dbReference>
<dbReference type="STRING" id="641025.SAMN05421507_1322"/>
<dbReference type="RefSeq" id="WP_090105144.1">
    <property type="nucleotide sequence ID" value="NZ_FNIX01000032.1"/>
</dbReference>
<gene>
    <name evidence="2" type="ORF">SAMN05421507_1322</name>
</gene>
<dbReference type="EMBL" id="FNIX01000032">
    <property type="protein sequence ID" value="SDP97512.1"/>
    <property type="molecule type" value="Genomic_DNA"/>
</dbReference>
<evidence type="ECO:0000313" key="2">
    <source>
        <dbReference type="EMBL" id="SDP97512.1"/>
    </source>
</evidence>
<dbReference type="InterPro" id="IPR000873">
    <property type="entry name" value="AMP-dep_synth/lig_dom"/>
</dbReference>
<organism evidence="2 3">
    <name type="scientific">Lentzea jiangxiensis</name>
    <dbReference type="NCBI Taxonomy" id="641025"/>
    <lineage>
        <taxon>Bacteria</taxon>
        <taxon>Bacillati</taxon>
        <taxon>Actinomycetota</taxon>
        <taxon>Actinomycetes</taxon>
        <taxon>Pseudonocardiales</taxon>
        <taxon>Pseudonocardiaceae</taxon>
        <taxon>Lentzea</taxon>
    </lineage>
</organism>
<dbReference type="SUPFAM" id="SSF56801">
    <property type="entry name" value="Acetyl-CoA synthetase-like"/>
    <property type="match status" value="1"/>
</dbReference>
<proteinExistence type="predicted"/>
<dbReference type="OrthoDB" id="9803968at2"/>
<dbReference type="Gene3D" id="3.40.50.12780">
    <property type="entry name" value="N-terminal domain of ligase-like"/>
    <property type="match status" value="1"/>
</dbReference>
<sequence length="76" mass="8283">MSDRVTQTPDTEAMRYRVGGGWASLTWAQLQDRVARVAFGLRELGLGRGDRVALMGSTSIAWIIADLVLRHAILAG</sequence>